<proteinExistence type="predicted"/>
<evidence type="ECO:0000313" key="3">
    <source>
        <dbReference type="Proteomes" id="UP001207276"/>
    </source>
</evidence>
<evidence type="ECO:0000256" key="1">
    <source>
        <dbReference type="SAM" id="MobiDB-lite"/>
    </source>
</evidence>
<dbReference type="RefSeq" id="WP_214519790.1">
    <property type="nucleotide sequence ID" value="NZ_CP104934.1"/>
</dbReference>
<sequence length="262" mass="27765">MTLELDHVGIGEEPGAPLPVVSAVAAPGRPGVLAVETEQAPVLASLVAGGRMQPDTGRLLLDGHEDPAAVRRAFALVDTPGIAEPFPVLTLKQIVREELAFAGQRPNREHVDTVLDELGLRDYVDTAVQRVPTAVRIRLLVELALLRDGVTGIVITSPERHGGAVEDWFQVVRDVARRGVTVVLVTSKAAAATVEHLLETIETHDEVETHDDVATPGVAETLEQPQTEDPEDVARTDGTEPGLLAAPSVTTASATVPTEAQK</sequence>
<gene>
    <name evidence="2" type="ORF">ORG12_14505</name>
</gene>
<feature type="region of interest" description="Disordered" evidence="1">
    <location>
        <begin position="215"/>
        <end position="262"/>
    </location>
</feature>
<organism evidence="2 3">
    <name type="scientific">Curtobacterium poinsettiae</name>
    <dbReference type="NCBI Taxonomy" id="159612"/>
    <lineage>
        <taxon>Bacteria</taxon>
        <taxon>Bacillati</taxon>
        <taxon>Actinomycetota</taxon>
        <taxon>Actinomycetes</taxon>
        <taxon>Micrococcales</taxon>
        <taxon>Microbacteriaceae</taxon>
        <taxon>Curtobacterium</taxon>
    </lineage>
</organism>
<dbReference type="EMBL" id="JAPJDE010000005">
    <property type="protein sequence ID" value="MCX2849888.1"/>
    <property type="molecule type" value="Genomic_DNA"/>
</dbReference>
<evidence type="ECO:0000313" key="2">
    <source>
        <dbReference type="EMBL" id="MCX2849888.1"/>
    </source>
</evidence>
<protein>
    <recommendedName>
        <fullName evidence="4">ABC transporter ATP-binding protein</fullName>
    </recommendedName>
</protein>
<comment type="caution">
    <text evidence="2">The sequence shown here is derived from an EMBL/GenBank/DDBJ whole genome shotgun (WGS) entry which is preliminary data.</text>
</comment>
<dbReference type="InterPro" id="IPR027417">
    <property type="entry name" value="P-loop_NTPase"/>
</dbReference>
<reference evidence="2 3" key="1">
    <citation type="submission" date="2022-11" db="EMBL/GenBank/DDBJ databases">
        <title>Taxonomy of Curtobacterium flaccumfaciens.</title>
        <authorList>
            <person name="Osdaghi E."/>
            <person name="Taghavi S.M."/>
            <person name="Hamidizade M."/>
            <person name="Abachi H."/>
            <person name="Fazliarab A."/>
            <person name="Baeyen S."/>
            <person name="Portier P."/>
            <person name="Van Vaerenbergh J."/>
            <person name="Jacques M.-A."/>
        </authorList>
    </citation>
    <scope>NUCLEOTIDE SEQUENCE [LARGE SCALE GENOMIC DNA]</scope>
    <source>
        <strain evidence="2 3">LMG 3715</strain>
    </source>
</reference>
<keyword evidence="3" id="KW-1185">Reference proteome</keyword>
<feature type="compositionally biased region" description="Low complexity" evidence="1">
    <location>
        <begin position="245"/>
        <end position="262"/>
    </location>
</feature>
<accession>A0ABT3S5Y2</accession>
<name>A0ABT3S5Y2_9MICO</name>
<dbReference type="Proteomes" id="UP001207276">
    <property type="component" value="Unassembled WGS sequence"/>
</dbReference>
<dbReference type="Gene3D" id="3.40.50.300">
    <property type="entry name" value="P-loop containing nucleotide triphosphate hydrolases"/>
    <property type="match status" value="1"/>
</dbReference>
<evidence type="ECO:0008006" key="4">
    <source>
        <dbReference type="Google" id="ProtNLM"/>
    </source>
</evidence>